<feature type="chain" id="PRO_5044372495" description="DUF5722 domain-containing protein" evidence="1">
    <location>
        <begin position="28"/>
        <end position="578"/>
    </location>
</feature>
<sequence>MKKMFGAALGLLLTAAVCGAGTVTAWADVTDGTAAAGETTAAEETAAPEKPEIQVSAQINSCTVTSDKQNIHITGSSSGDPVGTDGNIYMFELQPYESGIGDRRDYLWKTSVGQAIDFTLPANWSKSSPDRLYDSYVAAVYDGEKFVEVSAPHYVTNPEVVAANQKPFNAALTKKGLRIQIDMLDDAMDLGVKHAGTDIMFQQILGEGITYEYDGKTYHFSAPVMADYDRTISALSNKGISVTAVILNGWSDNTPDLVYPGVKKTSSAYHYMFNVATPAGYEQTRAIAAFLAERYDGSNPNYGKVSNWVIGNEVNNQKDWNYMGPMDLTNYVRTYLKAFRVFYTAIKTASASDRVYISLDYNWNNEIDGKLKYGGKNIVDSFNSIANVEGQFDWGLAYHPYPYPMTEPEFWDDDQSGLVTNDFNSPIINFKNLNTLTDYFAQETLRTPAGHVRHIILTEQGFTAKSLTRGDVPYIQAAAFAYSYYLVDSNPYIDAYLLSRQVDGPAEVVLGTAQGLWECDLNQPNRIVATKRRKIWEVFKNIDKKNSTLESTEFAKSIIGIDKWSDVVPNFKWRSLEN</sequence>
<feature type="signal peptide" evidence="1">
    <location>
        <begin position="1"/>
        <end position="27"/>
    </location>
</feature>
<dbReference type="InterPro" id="IPR043780">
    <property type="entry name" value="DUF5722"/>
</dbReference>
<dbReference type="AlphaFoldDB" id="A0A1I0DGE5"/>
<keyword evidence="1" id="KW-0732">Signal</keyword>
<dbReference type="RefSeq" id="WP_092361457.1">
    <property type="nucleotide sequence ID" value="NZ_DAINWJ010000114.1"/>
</dbReference>
<name>A0A1I0DGE5_9FIRM</name>
<evidence type="ECO:0000256" key="1">
    <source>
        <dbReference type="SAM" id="SignalP"/>
    </source>
</evidence>
<dbReference type="Gene3D" id="3.20.20.80">
    <property type="entry name" value="Glycosidases"/>
    <property type="match status" value="1"/>
</dbReference>
<dbReference type="InterPro" id="IPR017853">
    <property type="entry name" value="GH"/>
</dbReference>
<dbReference type="GeneID" id="93276213"/>
<evidence type="ECO:0000259" key="2">
    <source>
        <dbReference type="Pfam" id="PF18989"/>
    </source>
</evidence>
<dbReference type="STRING" id="460384.SAMN05216313_104181"/>
<feature type="domain" description="DUF5722" evidence="2">
    <location>
        <begin position="168"/>
        <end position="567"/>
    </location>
</feature>
<gene>
    <name evidence="3" type="ORF">SAMN05216313_104181</name>
</gene>
<dbReference type="Proteomes" id="UP000198508">
    <property type="component" value="Unassembled WGS sequence"/>
</dbReference>
<protein>
    <recommendedName>
        <fullName evidence="2">DUF5722 domain-containing protein</fullName>
    </recommendedName>
</protein>
<dbReference type="SUPFAM" id="SSF51445">
    <property type="entry name" value="(Trans)glycosidases"/>
    <property type="match status" value="1"/>
</dbReference>
<proteinExistence type="predicted"/>
<organism evidence="3 4">
    <name type="scientific">Enterocloster lavalensis</name>
    <dbReference type="NCBI Taxonomy" id="460384"/>
    <lineage>
        <taxon>Bacteria</taxon>
        <taxon>Bacillati</taxon>
        <taxon>Bacillota</taxon>
        <taxon>Clostridia</taxon>
        <taxon>Lachnospirales</taxon>
        <taxon>Lachnospiraceae</taxon>
        <taxon>Enterocloster</taxon>
    </lineage>
</organism>
<dbReference type="EMBL" id="FOIM01000004">
    <property type="protein sequence ID" value="SET31473.1"/>
    <property type="molecule type" value="Genomic_DNA"/>
</dbReference>
<dbReference type="Pfam" id="PF18989">
    <property type="entry name" value="DUF5722"/>
    <property type="match status" value="1"/>
</dbReference>
<evidence type="ECO:0000313" key="3">
    <source>
        <dbReference type="EMBL" id="SET31473.1"/>
    </source>
</evidence>
<accession>A0A1I0DGE5</accession>
<keyword evidence="4" id="KW-1185">Reference proteome</keyword>
<reference evidence="4" key="1">
    <citation type="submission" date="2016-10" db="EMBL/GenBank/DDBJ databases">
        <authorList>
            <person name="Varghese N."/>
            <person name="Submissions S."/>
        </authorList>
    </citation>
    <scope>NUCLEOTIDE SEQUENCE [LARGE SCALE GENOMIC DNA]</scope>
    <source>
        <strain evidence="4">NLAE-zl-G277</strain>
    </source>
</reference>
<evidence type="ECO:0000313" key="4">
    <source>
        <dbReference type="Proteomes" id="UP000198508"/>
    </source>
</evidence>